<evidence type="ECO:0000313" key="4">
    <source>
        <dbReference type="EMBL" id="JAG94697.1"/>
    </source>
</evidence>
<dbReference type="InterPro" id="IPR049483">
    <property type="entry name" value="FAF1_2-like_UAS"/>
</dbReference>
<dbReference type="InterPro" id="IPR036249">
    <property type="entry name" value="Thioredoxin-like_sf"/>
</dbReference>
<keyword evidence="1" id="KW-0175">Coiled coil</keyword>
<dbReference type="SUPFAM" id="SSF54236">
    <property type="entry name" value="Ubiquitin-like"/>
    <property type="match status" value="1"/>
</dbReference>
<organism evidence="4">
    <name type="scientific">Araucaria cunninghamii</name>
    <name type="common">Hoop pine</name>
    <name type="synonym">Moreton Bay pine</name>
    <dbReference type="NCBI Taxonomy" id="56994"/>
    <lineage>
        <taxon>Eukaryota</taxon>
        <taxon>Viridiplantae</taxon>
        <taxon>Streptophyta</taxon>
        <taxon>Embryophyta</taxon>
        <taxon>Tracheophyta</taxon>
        <taxon>Spermatophyta</taxon>
        <taxon>Pinopsida</taxon>
        <taxon>Pinidae</taxon>
        <taxon>Conifers II</taxon>
        <taxon>Araucariales</taxon>
        <taxon>Araucariaceae</taxon>
        <taxon>Araucaria</taxon>
    </lineage>
</organism>
<accession>A0A0D6QSY1</accession>
<dbReference type="EMBL" id="GCKF01042705">
    <property type="protein sequence ID" value="JAG94697.1"/>
    <property type="molecule type" value="Transcribed_RNA"/>
</dbReference>
<dbReference type="InterPro" id="IPR001012">
    <property type="entry name" value="UBX_dom"/>
</dbReference>
<dbReference type="Gene3D" id="1.10.8.10">
    <property type="entry name" value="DNA helicase RuvA subunit, C-terminal domain"/>
    <property type="match status" value="1"/>
</dbReference>
<dbReference type="Pfam" id="PF21021">
    <property type="entry name" value="FAF1"/>
    <property type="match status" value="1"/>
</dbReference>
<dbReference type="Pfam" id="PF14555">
    <property type="entry name" value="UBA_4"/>
    <property type="match status" value="1"/>
</dbReference>
<dbReference type="InterPro" id="IPR029071">
    <property type="entry name" value="Ubiquitin-like_domsf"/>
</dbReference>
<dbReference type="CDD" id="cd14353">
    <property type="entry name" value="UBA_FAF"/>
    <property type="match status" value="1"/>
</dbReference>
<evidence type="ECO:0000256" key="2">
    <source>
        <dbReference type="SAM" id="MobiDB-lite"/>
    </source>
</evidence>
<dbReference type="Gene3D" id="3.40.30.10">
    <property type="entry name" value="Glutaredoxin"/>
    <property type="match status" value="1"/>
</dbReference>
<evidence type="ECO:0000256" key="1">
    <source>
        <dbReference type="ARBA" id="ARBA00023054"/>
    </source>
</evidence>
<dbReference type="Gene3D" id="3.10.20.90">
    <property type="entry name" value="Phosphatidylinositol 3-kinase Catalytic Subunit, Chain A, domain 1"/>
    <property type="match status" value="1"/>
</dbReference>
<dbReference type="GO" id="GO:0043130">
    <property type="term" value="F:ubiquitin binding"/>
    <property type="evidence" value="ECO:0007669"/>
    <property type="project" value="TreeGrafter"/>
</dbReference>
<feature type="region of interest" description="Disordered" evidence="2">
    <location>
        <begin position="52"/>
        <end position="87"/>
    </location>
</feature>
<dbReference type="CDD" id="cd02958">
    <property type="entry name" value="UAS"/>
    <property type="match status" value="1"/>
</dbReference>
<dbReference type="InterPro" id="IPR006577">
    <property type="entry name" value="UAS"/>
</dbReference>
<feature type="region of interest" description="Disordered" evidence="2">
    <location>
        <begin position="329"/>
        <end position="352"/>
    </location>
</feature>
<dbReference type="Pfam" id="PF00789">
    <property type="entry name" value="UBX"/>
    <property type="match status" value="1"/>
</dbReference>
<dbReference type="AlphaFoldDB" id="A0A0D6QSY1"/>
<sequence>MVDPLNVDDKVAYFLAVTGLDDRNLCIEILEAHGWDLEAAISAITEGANPSASDLASGSRNSGQDGNLASSSWEGVDGSDSQNNQIVPNPASPGIVWKLVTLPFSVVRGGFGLLTGVIGFGVWVAGGVLTHSLNVLGWGPGAGQQREENSPLVSMSSGAAEAVAFINGFEREYGDCHPVFQRASFMEALRTSREEFKLLFVYLHSPEHPNTQVFCQETLCSEAVVEYVNQNFVSWGGNVRASEGFKMSNSLKASTFPFCAVVMPATNQRIALLQQVEGPKSPDEFVAILQRVVEESGSVLTAARLEEEERRHNRRLREEQDAAYQAALEHDQARERERQAEAERLQREAAEAERMRREEEEAIARAAQEAAEREALLEKRRQEKAVALGVEPEKGPNVTQVLVRFPNGERKERRFHSSAKIQTLYDYVDSLNCLHTEKYSLVSNFPRVVYGPDKYDLSLREAGLHPQASLYVQMEDA</sequence>
<dbReference type="PANTHER" id="PTHR23322:SF1">
    <property type="entry name" value="FAS-ASSOCIATED FACTOR 2"/>
    <property type="match status" value="1"/>
</dbReference>
<reference evidence="4" key="1">
    <citation type="submission" date="2015-03" db="EMBL/GenBank/DDBJ databases">
        <title>A transcriptome of Araucaria cunninghamii, an australian fine timber species.</title>
        <authorList>
            <person name="Jing Yi C.J.Y."/>
            <person name="Yin San L.Y.S."/>
            <person name="Abdul Karim S.S."/>
            <person name="Wan Azmi N.N."/>
            <person name="Hercus R.R."/>
            <person name="Croft L.L."/>
        </authorList>
    </citation>
    <scope>NUCLEOTIDE SEQUENCE</scope>
    <source>
        <strain evidence="4">MI0301</strain>
        <tissue evidence="4">Leaf</tissue>
    </source>
</reference>
<dbReference type="PROSITE" id="PS50033">
    <property type="entry name" value="UBX"/>
    <property type="match status" value="1"/>
</dbReference>
<dbReference type="GO" id="GO:0005783">
    <property type="term" value="C:endoplasmic reticulum"/>
    <property type="evidence" value="ECO:0007669"/>
    <property type="project" value="TreeGrafter"/>
</dbReference>
<dbReference type="GO" id="GO:0036503">
    <property type="term" value="P:ERAD pathway"/>
    <property type="evidence" value="ECO:0007669"/>
    <property type="project" value="TreeGrafter"/>
</dbReference>
<dbReference type="InterPro" id="IPR050730">
    <property type="entry name" value="UBX_domain-protein"/>
</dbReference>
<evidence type="ECO:0000259" key="3">
    <source>
        <dbReference type="PROSITE" id="PS50033"/>
    </source>
</evidence>
<protein>
    <recommendedName>
        <fullName evidence="3">UBX domain-containing protein</fullName>
    </recommendedName>
</protein>
<feature type="domain" description="UBX" evidence="3">
    <location>
        <begin position="394"/>
        <end position="472"/>
    </location>
</feature>
<dbReference type="SMART" id="SM00594">
    <property type="entry name" value="UAS"/>
    <property type="match status" value="1"/>
</dbReference>
<dbReference type="SUPFAM" id="SSF52833">
    <property type="entry name" value="Thioredoxin-like"/>
    <property type="match status" value="1"/>
</dbReference>
<dbReference type="PANTHER" id="PTHR23322">
    <property type="entry name" value="FAS-ASSOCIATED PROTEIN"/>
    <property type="match status" value="1"/>
</dbReference>
<proteinExistence type="predicted"/>
<dbReference type="SMART" id="SM00166">
    <property type="entry name" value="UBX"/>
    <property type="match status" value="1"/>
</dbReference>
<name>A0A0D6QSY1_ARACU</name>
<dbReference type="CDD" id="cd01767">
    <property type="entry name" value="UBX"/>
    <property type="match status" value="1"/>
</dbReference>